<dbReference type="InterPro" id="IPR013625">
    <property type="entry name" value="PTB"/>
</dbReference>
<feature type="domain" description="C2 tensin-type" evidence="13">
    <location>
        <begin position="179"/>
        <end position="305"/>
    </location>
</feature>
<evidence type="ECO:0008006" key="16">
    <source>
        <dbReference type="Google" id="ProtNLM"/>
    </source>
</evidence>
<dbReference type="EMBL" id="JBHFQA010000011">
    <property type="protein sequence ID" value="KAL2090909.1"/>
    <property type="molecule type" value="Genomic_DNA"/>
</dbReference>
<dbReference type="PROSITE" id="PS51181">
    <property type="entry name" value="PPASE_TENSIN"/>
    <property type="match status" value="1"/>
</dbReference>
<evidence type="ECO:0000256" key="3">
    <source>
        <dbReference type="ARBA" id="ARBA00022553"/>
    </source>
</evidence>
<feature type="domain" description="PID" evidence="10">
    <location>
        <begin position="1469"/>
        <end position="1595"/>
    </location>
</feature>
<feature type="compositionally biased region" description="Polar residues" evidence="9">
    <location>
        <begin position="827"/>
        <end position="846"/>
    </location>
</feature>
<dbReference type="SUPFAM" id="SSF49562">
    <property type="entry name" value="C2 domain (Calcium/lipid-binding domain, CaLB)"/>
    <property type="match status" value="1"/>
</dbReference>
<feature type="region of interest" description="Disordered" evidence="9">
    <location>
        <begin position="758"/>
        <end position="972"/>
    </location>
</feature>
<name>A0ABD1JVI6_9TELE</name>
<dbReference type="CDD" id="cd09927">
    <property type="entry name" value="SH2_Tensin_like"/>
    <property type="match status" value="1"/>
</dbReference>
<dbReference type="Pfam" id="PF00017">
    <property type="entry name" value="SH2"/>
    <property type="match status" value="1"/>
</dbReference>
<dbReference type="Pfam" id="PF08416">
    <property type="entry name" value="PTB"/>
    <property type="match status" value="1"/>
</dbReference>
<feature type="region of interest" description="Disordered" evidence="9">
    <location>
        <begin position="640"/>
        <end position="672"/>
    </location>
</feature>
<dbReference type="PROSITE" id="PS51182">
    <property type="entry name" value="C2_TENSIN"/>
    <property type="match status" value="1"/>
</dbReference>
<feature type="compositionally biased region" description="Basic and acidic residues" evidence="9">
    <location>
        <begin position="443"/>
        <end position="476"/>
    </location>
</feature>
<gene>
    <name evidence="14" type="ORF">ACEWY4_013172</name>
</gene>
<feature type="region of interest" description="Disordered" evidence="9">
    <location>
        <begin position="1253"/>
        <end position="1274"/>
    </location>
</feature>
<comment type="similarity">
    <text evidence="2">Belongs to the PTEN phosphatase protein family.</text>
</comment>
<feature type="compositionally biased region" description="Low complexity" evidence="9">
    <location>
        <begin position="1022"/>
        <end position="1036"/>
    </location>
</feature>
<feature type="compositionally biased region" description="Low complexity" evidence="9">
    <location>
        <begin position="1076"/>
        <end position="1123"/>
    </location>
</feature>
<keyword evidence="4" id="KW-0378">Hydrolase</keyword>
<evidence type="ECO:0000256" key="1">
    <source>
        <dbReference type="ARBA" id="ARBA00004246"/>
    </source>
</evidence>
<keyword evidence="6" id="KW-0965">Cell junction</keyword>
<dbReference type="Pfam" id="PF10409">
    <property type="entry name" value="PTEN_C2"/>
    <property type="match status" value="1"/>
</dbReference>
<evidence type="ECO:0000313" key="14">
    <source>
        <dbReference type="EMBL" id="KAL2090909.1"/>
    </source>
</evidence>
<dbReference type="Proteomes" id="UP001591681">
    <property type="component" value="Unassembled WGS sequence"/>
</dbReference>
<proteinExistence type="inferred from homology"/>
<evidence type="ECO:0000256" key="5">
    <source>
        <dbReference type="ARBA" id="ARBA00022912"/>
    </source>
</evidence>
<feature type="compositionally biased region" description="Low complexity" evidence="9">
    <location>
        <begin position="1225"/>
        <end position="1237"/>
    </location>
</feature>
<evidence type="ECO:0000256" key="8">
    <source>
        <dbReference type="PROSITE-ProRule" id="PRU00191"/>
    </source>
</evidence>
<evidence type="ECO:0000259" key="13">
    <source>
        <dbReference type="PROSITE" id="PS51182"/>
    </source>
</evidence>
<dbReference type="SMART" id="SM00404">
    <property type="entry name" value="PTPc_motif"/>
    <property type="match status" value="1"/>
</dbReference>
<dbReference type="InterPro" id="IPR036860">
    <property type="entry name" value="SH2_dom_sf"/>
</dbReference>
<dbReference type="GO" id="GO:0005925">
    <property type="term" value="C:focal adhesion"/>
    <property type="evidence" value="ECO:0007669"/>
    <property type="project" value="UniProtKB-SubCell"/>
</dbReference>
<feature type="compositionally biased region" description="Pro residues" evidence="9">
    <location>
        <begin position="780"/>
        <end position="794"/>
    </location>
</feature>
<comment type="caution">
    <text evidence="14">The sequence shown here is derived from an EMBL/GenBank/DDBJ whole genome shotgun (WGS) entry which is preliminary data.</text>
</comment>
<dbReference type="SUPFAM" id="SSF55550">
    <property type="entry name" value="SH2 domain"/>
    <property type="match status" value="1"/>
</dbReference>
<feature type="compositionally biased region" description="Pro residues" evidence="9">
    <location>
        <begin position="640"/>
        <end position="649"/>
    </location>
</feature>
<dbReference type="InterPro" id="IPR000980">
    <property type="entry name" value="SH2"/>
</dbReference>
<keyword evidence="15" id="KW-1185">Reference proteome</keyword>
<dbReference type="SMART" id="SM00462">
    <property type="entry name" value="PTB"/>
    <property type="match status" value="1"/>
</dbReference>
<dbReference type="Gene3D" id="2.60.40.1110">
    <property type="match status" value="1"/>
</dbReference>
<evidence type="ECO:0000256" key="2">
    <source>
        <dbReference type="ARBA" id="ARBA00007881"/>
    </source>
</evidence>
<dbReference type="InterPro" id="IPR014020">
    <property type="entry name" value="Tensin_C2-dom"/>
</dbReference>
<dbReference type="InterPro" id="IPR033929">
    <property type="entry name" value="Tensin_PTB"/>
</dbReference>
<feature type="domain" description="SH2" evidence="11">
    <location>
        <begin position="1329"/>
        <end position="1438"/>
    </location>
</feature>
<feature type="region of interest" description="Disordered" evidence="9">
    <location>
        <begin position="1197"/>
        <end position="1237"/>
    </location>
</feature>
<dbReference type="FunFam" id="2.30.29.30:FF:000039">
    <property type="entry name" value="Tensin 1"/>
    <property type="match status" value="1"/>
</dbReference>
<dbReference type="SMART" id="SM00252">
    <property type="entry name" value="SH2"/>
    <property type="match status" value="1"/>
</dbReference>
<evidence type="ECO:0000259" key="10">
    <source>
        <dbReference type="PROSITE" id="PS01179"/>
    </source>
</evidence>
<feature type="compositionally biased region" description="Basic and acidic residues" evidence="9">
    <location>
        <begin position="902"/>
        <end position="912"/>
    </location>
</feature>
<feature type="region of interest" description="Disordered" evidence="9">
    <location>
        <begin position="371"/>
        <end position="489"/>
    </location>
</feature>
<feature type="compositionally biased region" description="Low complexity" evidence="9">
    <location>
        <begin position="997"/>
        <end position="1009"/>
    </location>
</feature>
<comment type="subcellular location">
    <subcellularLocation>
        <location evidence="1">Cell junction</location>
        <location evidence="1">Focal adhesion</location>
    </subcellularLocation>
</comment>
<dbReference type="InterPro" id="IPR006020">
    <property type="entry name" value="PTB/PI_dom"/>
</dbReference>
<dbReference type="PANTHER" id="PTHR45734:SF12">
    <property type="entry name" value="TENSIN-2 ISOFORM X1"/>
    <property type="match status" value="1"/>
</dbReference>
<dbReference type="SUPFAM" id="SSF52799">
    <property type="entry name" value="(Phosphotyrosine protein) phosphatases II"/>
    <property type="match status" value="1"/>
</dbReference>
<organism evidence="14 15">
    <name type="scientific">Coilia grayii</name>
    <name type="common">Gray's grenadier anchovy</name>
    <dbReference type="NCBI Taxonomy" id="363190"/>
    <lineage>
        <taxon>Eukaryota</taxon>
        <taxon>Metazoa</taxon>
        <taxon>Chordata</taxon>
        <taxon>Craniata</taxon>
        <taxon>Vertebrata</taxon>
        <taxon>Euteleostomi</taxon>
        <taxon>Actinopterygii</taxon>
        <taxon>Neopterygii</taxon>
        <taxon>Teleostei</taxon>
        <taxon>Clupei</taxon>
        <taxon>Clupeiformes</taxon>
        <taxon>Clupeoidei</taxon>
        <taxon>Engraulidae</taxon>
        <taxon>Coilinae</taxon>
        <taxon>Coilia</taxon>
    </lineage>
</organism>
<feature type="compositionally biased region" description="Polar residues" evidence="9">
    <location>
        <begin position="1214"/>
        <end position="1224"/>
    </location>
</feature>
<evidence type="ECO:0000256" key="9">
    <source>
        <dbReference type="SAM" id="MobiDB-lite"/>
    </source>
</evidence>
<evidence type="ECO:0000259" key="12">
    <source>
        <dbReference type="PROSITE" id="PS51181"/>
    </source>
</evidence>
<dbReference type="InterPro" id="IPR029021">
    <property type="entry name" value="Prot-tyrosine_phosphatase-like"/>
</dbReference>
<accession>A0ABD1JVI6</accession>
<evidence type="ECO:0000256" key="6">
    <source>
        <dbReference type="ARBA" id="ARBA00022949"/>
    </source>
</evidence>
<dbReference type="SMART" id="SM01326">
    <property type="entry name" value="PTEN_C2"/>
    <property type="match status" value="1"/>
</dbReference>
<dbReference type="Gene3D" id="2.30.29.30">
    <property type="entry name" value="Pleckstrin-homology domain (PH domain)/Phosphotyrosine-binding domain (PTB)"/>
    <property type="match status" value="1"/>
</dbReference>
<feature type="compositionally biased region" description="Polar residues" evidence="9">
    <location>
        <begin position="935"/>
        <end position="948"/>
    </location>
</feature>
<dbReference type="SUPFAM" id="SSF50729">
    <property type="entry name" value="PH domain-like"/>
    <property type="match status" value="1"/>
</dbReference>
<sequence length="1603" mass="172384">MDRVMERHYDFDLTYITERIISVFFLPDLDEERYRGNLKEVAAMLKSKHQDKFMLLNLSEKRHDINKLNPKVQDFGWPDLHAPPLDKICAMCKAMEGWLTSDPQHVVVLHCKGNKGKTGVIVAAYMHYSKISAGADQALSTVAMRKFCEDKISPFLQPSQNRYIYYFGGLLSGSIKMNSSPLFLHQVLIPSLPDFQTGGGYAPFLKIYQSLQLVYTSGIHDVQGSGSKRVCVTVEPALLLKGDIMVKCYHRHKHGYGRDCVFRVQFHTCTVHGAQLWFGKEELDQACTDNRFPSDATVEFVFSYGPERVRGRECQKNDPSVKVDYNTSDPVVRWDSYENFNMHHQDSTEDIAHTRGPLDGSLYAQVKKRRAPGSNTLPSANGCPSSPGSPAQPPNPPQPQPQLQSPHSPSLFPTTAAGQHTATPTADPLRGGDQAPPSPHTPAHQERLDLERLLGEVEGGRERERDRERERERETAILDDGESSPLRPAEHPCCPRPCSSPRPPCSPPHATSYPSNGHCLDRREVVARAQPPKHHTLPVTSTRTSSPPPMLEPCLSHPDLLWDRGRCLHRSCSQAPSRQHYSYPSQGVGGGVGGIPLSLAHHPYPHPHPHPHAHTLPASPRSYCPGEVCSLYHYPSHPHPPVAPPPPAPRSLHQSLPPSPYHELRFSTTAHSPSPTSCPCADCARLRRDEPTLLRLGPGPGGSSEGRLWGREVGFGFGYRRDGHPAWDREAESAAAAWEREQEAEFWRRHSPMTSYRHCHATPPQPHHDLPPPCLQDGHPLPPTPPSMPSPFPSPHSSSSGYHTPQTACPCSPALRSLPPSSRESHGYSSGGQSRNTSPLPATPSLQRAGLPEAPLGQAQRRGANGHASQQGKTTDVTDHKASKVASQPSSRKADPSLNSEPAHEGNQETQKHTHHSSAGSNVEERRSTPEVLSKQLSSSQGPQTAQDQILCPRPTSAQQKESCGGDAIDPAPVPLLLLERGVQGSCRPCVATPDESLSPGQSSLSQQPAATDSAAKKSTEESSASSSELGSCSSPAPSPQPPSPQTASSKSDSPTLLGGDGGCPDSSVRVQVLRSSPVPSTTTTPDSTPTSSPQPSISSPGRCSSSGRSSLVVPTVVTTTTTAADDDGRRLTPQADSGACSSREAGSSSSCSGDLRVPSPVPDGQATPSFPLASYYYPLLSVPHVPYTGYTAVTIPASPPQPPLPEKRRPPATATTLQGSPNRTSASSFTSSSSSSTTALRASTGALSTSSASASASASGSTSGPSSASSSTSQLHVTFSGSASEPVTPPFSRPATAAAVVAAAHSTGMEDSGNRVSAKFVQDSSKFWYKPGISRDQAIAVLRDKEPGSFLIRDSNSFQGAYGLALKVATPPPNLGNHGNRGDPLEQLVRHFLIETGPRGVKIKGCQNESYFGSLSALVYQHSITPISLPCALRIPEKDLVGELQELQSGTSTSTAADLLKQGAACNVLYLNSVETESLTGPQAISKATKVTLSQEPCPLGTVVHFKVSSQGITLTDSQRRLFFRRHYPINSVTFSSVDPQDQRWTNADSSASTKMFGFVAKRTSSSSENVCHLFAEMDPDQPATAIVNFINKVMLGPQFRR</sequence>
<keyword evidence="7 8" id="KW-0727">SH2 domain</keyword>
<dbReference type="Gene3D" id="3.90.190.10">
    <property type="entry name" value="Protein tyrosine phosphatase superfamily"/>
    <property type="match status" value="1"/>
</dbReference>
<dbReference type="InterPro" id="IPR029023">
    <property type="entry name" value="Tensin_phosphatase"/>
</dbReference>
<dbReference type="InterPro" id="IPR011993">
    <property type="entry name" value="PH-like_dom_sf"/>
</dbReference>
<dbReference type="InterPro" id="IPR035012">
    <property type="entry name" value="Tensin-like_SH2"/>
</dbReference>
<feature type="region of interest" description="Disordered" evidence="9">
    <location>
        <begin position="987"/>
        <end position="1170"/>
    </location>
</feature>
<dbReference type="GO" id="GO:0004721">
    <property type="term" value="F:phosphoprotein phosphatase activity"/>
    <property type="evidence" value="ECO:0007669"/>
    <property type="project" value="UniProtKB-KW"/>
</dbReference>
<dbReference type="PROSITE" id="PS50001">
    <property type="entry name" value="SH2"/>
    <property type="match status" value="1"/>
</dbReference>
<feature type="domain" description="Phosphatase tensin-type" evidence="12">
    <location>
        <begin position="2"/>
        <end position="174"/>
    </location>
</feature>
<dbReference type="InterPro" id="IPR003595">
    <property type="entry name" value="Tyr_Pase_cat"/>
</dbReference>
<keyword evidence="3" id="KW-0597">Phosphoprotein</keyword>
<dbReference type="InterPro" id="IPR051484">
    <property type="entry name" value="Tensin_PTEN_phosphatase"/>
</dbReference>
<feature type="compositionally biased region" description="Polar residues" evidence="9">
    <location>
        <begin position="411"/>
        <end position="424"/>
    </location>
</feature>
<dbReference type="InterPro" id="IPR035892">
    <property type="entry name" value="C2_domain_sf"/>
</dbReference>
<evidence type="ECO:0000256" key="4">
    <source>
        <dbReference type="ARBA" id="ARBA00022801"/>
    </source>
</evidence>
<dbReference type="PANTHER" id="PTHR45734">
    <property type="entry name" value="TENSIN"/>
    <property type="match status" value="1"/>
</dbReference>
<dbReference type="FunFam" id="3.30.505.10:FF:000002">
    <property type="entry name" value="Tensin 1"/>
    <property type="match status" value="1"/>
</dbReference>
<dbReference type="PROSITE" id="PS01179">
    <property type="entry name" value="PID"/>
    <property type="match status" value="1"/>
</dbReference>
<feature type="compositionally biased region" description="Polar residues" evidence="9">
    <location>
        <begin position="373"/>
        <end position="383"/>
    </location>
</feature>
<feature type="compositionally biased region" description="Low complexity" evidence="9">
    <location>
        <begin position="809"/>
        <end position="822"/>
    </location>
</feature>
<dbReference type="Gene3D" id="3.30.505.10">
    <property type="entry name" value="SH2 domain"/>
    <property type="match status" value="1"/>
</dbReference>
<feature type="compositionally biased region" description="Low complexity" evidence="9">
    <location>
        <begin position="1138"/>
        <end position="1154"/>
    </location>
</feature>
<evidence type="ECO:0000256" key="7">
    <source>
        <dbReference type="ARBA" id="ARBA00022999"/>
    </source>
</evidence>
<reference evidence="14 15" key="1">
    <citation type="submission" date="2024-09" db="EMBL/GenBank/DDBJ databases">
        <title>A chromosome-level genome assembly of Gray's grenadier anchovy, Coilia grayii.</title>
        <authorList>
            <person name="Fu Z."/>
        </authorList>
    </citation>
    <scope>NUCLEOTIDE SEQUENCE [LARGE SCALE GENOMIC DNA]</scope>
    <source>
        <strain evidence="14">G4</strain>
        <tissue evidence="14">Muscle</tissue>
    </source>
</reference>
<feature type="compositionally biased region" description="Pro residues" evidence="9">
    <location>
        <begin position="390"/>
        <end position="400"/>
    </location>
</feature>
<keyword evidence="5" id="KW-0904">Protein phosphatase</keyword>
<evidence type="ECO:0000313" key="15">
    <source>
        <dbReference type="Proteomes" id="UP001591681"/>
    </source>
</evidence>
<evidence type="ECO:0000259" key="11">
    <source>
        <dbReference type="PROSITE" id="PS50001"/>
    </source>
</evidence>
<dbReference type="CDD" id="cd01213">
    <property type="entry name" value="PTB_tensin"/>
    <property type="match status" value="1"/>
</dbReference>
<protein>
    <recommendedName>
        <fullName evidence="16">Tensin-2-like</fullName>
    </recommendedName>
</protein>
<feature type="compositionally biased region" description="Low complexity" evidence="9">
    <location>
        <begin position="401"/>
        <end position="410"/>
    </location>
</feature>